<dbReference type="InterPro" id="IPR011635">
    <property type="entry name" value="CARDB"/>
</dbReference>
<dbReference type="AlphaFoldDB" id="A0A6B1IP06"/>
<gene>
    <name evidence="3" type="ORF">GLW30_13845</name>
</gene>
<dbReference type="InterPro" id="IPR012859">
    <property type="entry name" value="Pilin_N_archaeal"/>
</dbReference>
<sequence>MFQTTRRRAQSSSTGAILLVAVFLLVTTTLGTALLDGTATEPQPTMSAEFDAEATDLRITHVGGDALSDDELAAVVRANGSATRLPFAPPSGEFALGDNRTFSDALVANASNDVRLYHEPSGTEIERATLTPRSGPTAETGSIEGAIVGPDAASTRVASGASLAVRRSVVPLPGATVVVDGPGGAAEATTGPGGAYRINGLEPGEYEVSATAPGFAVSTAAAEVERNATTTVDLRLDPLRPAEFDVEIAGADRRVDAGDPVTLNATVENVGGESGTQTVELRVGEERVDSVEVELGRGQRRTVSLRWQTLPTDVGERTLTVDAGDDEATTTVEVLDAATDAVAYVDRDGDGEPDETYTAVELAFLGPVDGHLVVFDDVGVDLPVGAAADRVTVREGVTIRAAAVSFEAAGDLSVGRGASVDTSSQEFFGADAGDISLRAGGDLSVRDAAVTASASAWFGASAGDIDLTAGGDADLRDGAFEAVGAGWFAGDGRISVTAGGTVQTDGASFDPERE</sequence>
<organism evidence="3 4">
    <name type="scientific">Halorubrum distributum</name>
    <dbReference type="NCBI Taxonomy" id="29283"/>
    <lineage>
        <taxon>Archaea</taxon>
        <taxon>Methanobacteriati</taxon>
        <taxon>Methanobacteriota</taxon>
        <taxon>Stenosarchaea group</taxon>
        <taxon>Halobacteria</taxon>
        <taxon>Halobacteriales</taxon>
        <taxon>Haloferacaceae</taxon>
        <taxon>Halorubrum</taxon>
        <taxon>Halorubrum distributum group</taxon>
    </lineage>
</organism>
<feature type="domain" description="CARDB" evidence="1">
    <location>
        <begin position="253"/>
        <end position="323"/>
    </location>
</feature>
<evidence type="ECO:0000313" key="4">
    <source>
        <dbReference type="Proteomes" id="UP000452321"/>
    </source>
</evidence>
<evidence type="ECO:0000313" key="3">
    <source>
        <dbReference type="EMBL" id="MYL68808.1"/>
    </source>
</evidence>
<evidence type="ECO:0000259" key="2">
    <source>
        <dbReference type="Pfam" id="PF07790"/>
    </source>
</evidence>
<reference evidence="3 4" key="1">
    <citation type="submission" date="2019-11" db="EMBL/GenBank/DDBJ databases">
        <title>Genome sequences of 17 halophilic strains isolated from different environments.</title>
        <authorList>
            <person name="Furrow R.E."/>
        </authorList>
    </citation>
    <scope>NUCLEOTIDE SEQUENCE [LARGE SCALE GENOMIC DNA]</scope>
    <source>
        <strain evidence="3 4">22502_06_Cabo</strain>
    </source>
</reference>
<dbReference type="InterPro" id="IPR008969">
    <property type="entry name" value="CarboxyPept-like_regulatory"/>
</dbReference>
<dbReference type="InterPro" id="IPR013783">
    <property type="entry name" value="Ig-like_fold"/>
</dbReference>
<dbReference type="Pfam" id="PF13620">
    <property type="entry name" value="CarboxypepD_reg"/>
    <property type="match status" value="1"/>
</dbReference>
<dbReference type="Gene3D" id="2.60.40.1120">
    <property type="entry name" value="Carboxypeptidase-like, regulatory domain"/>
    <property type="match status" value="1"/>
</dbReference>
<dbReference type="SUPFAM" id="SSF49464">
    <property type="entry name" value="Carboxypeptidase regulatory domain-like"/>
    <property type="match status" value="1"/>
</dbReference>
<feature type="domain" description="Archaeal Type IV pilin N-terminal" evidence="2">
    <location>
        <begin position="11"/>
        <end position="80"/>
    </location>
</feature>
<dbReference type="Pfam" id="PF07705">
    <property type="entry name" value="CARDB"/>
    <property type="match status" value="1"/>
</dbReference>
<evidence type="ECO:0000259" key="1">
    <source>
        <dbReference type="Pfam" id="PF07705"/>
    </source>
</evidence>
<accession>A0A6B1IP06</accession>
<dbReference type="Gene3D" id="2.60.40.10">
    <property type="entry name" value="Immunoglobulins"/>
    <property type="match status" value="1"/>
</dbReference>
<comment type="caution">
    <text evidence="3">The sequence shown here is derived from an EMBL/GenBank/DDBJ whole genome shotgun (WGS) entry which is preliminary data.</text>
</comment>
<name>A0A6B1IP06_9EURY</name>
<dbReference type="Pfam" id="PF07790">
    <property type="entry name" value="Pilin_N"/>
    <property type="match status" value="1"/>
</dbReference>
<dbReference type="Proteomes" id="UP000452321">
    <property type="component" value="Unassembled WGS sequence"/>
</dbReference>
<protein>
    <submittedName>
        <fullName evidence="3">Type IV pilin</fullName>
    </submittedName>
</protein>
<dbReference type="RefSeq" id="WP_004597280.1">
    <property type="nucleotide sequence ID" value="NZ_WMFC01000022.1"/>
</dbReference>
<proteinExistence type="predicted"/>
<dbReference type="EMBL" id="WMFC01000022">
    <property type="protein sequence ID" value="MYL68808.1"/>
    <property type="molecule type" value="Genomic_DNA"/>
</dbReference>